<evidence type="ECO:0000313" key="1">
    <source>
        <dbReference type="EMBL" id="KAK7176621.1"/>
    </source>
</evidence>
<dbReference type="EMBL" id="JAYKXH010000001">
    <property type="protein sequence ID" value="KAK7176621.1"/>
    <property type="molecule type" value="Genomic_DNA"/>
</dbReference>
<name>A0AAN9DNG9_9TELE</name>
<reference evidence="1 2" key="1">
    <citation type="submission" date="2024-02" db="EMBL/GenBank/DDBJ databases">
        <title>Chromosome-level genome assembly of the Eurasian Minnow (Phoxinus phoxinus).</title>
        <authorList>
            <person name="Oriowo T.O."/>
            <person name="Martin S."/>
            <person name="Stange M."/>
            <person name="Chrysostomakis Y."/>
            <person name="Brown T."/>
            <person name="Winkler S."/>
            <person name="Kukowka S."/>
            <person name="Myers E.W."/>
            <person name="Bohne A."/>
        </authorList>
    </citation>
    <scope>NUCLEOTIDE SEQUENCE [LARGE SCALE GENOMIC DNA]</scope>
    <source>
        <strain evidence="1">ZFMK-TIS-60720</strain>
        <tissue evidence="1">Whole Organism</tissue>
    </source>
</reference>
<protein>
    <submittedName>
        <fullName evidence="1">Uncharacterized protein</fullName>
    </submittedName>
</protein>
<dbReference type="AlphaFoldDB" id="A0AAN9DNG9"/>
<proteinExistence type="predicted"/>
<keyword evidence="2" id="KW-1185">Reference proteome</keyword>
<evidence type="ECO:0000313" key="2">
    <source>
        <dbReference type="Proteomes" id="UP001364617"/>
    </source>
</evidence>
<organism evidence="1 2">
    <name type="scientific">Phoxinus phoxinus</name>
    <name type="common">Eurasian minnow</name>
    <dbReference type="NCBI Taxonomy" id="58324"/>
    <lineage>
        <taxon>Eukaryota</taxon>
        <taxon>Metazoa</taxon>
        <taxon>Chordata</taxon>
        <taxon>Craniata</taxon>
        <taxon>Vertebrata</taxon>
        <taxon>Euteleostomi</taxon>
        <taxon>Actinopterygii</taxon>
        <taxon>Neopterygii</taxon>
        <taxon>Teleostei</taxon>
        <taxon>Ostariophysi</taxon>
        <taxon>Cypriniformes</taxon>
        <taxon>Leuciscidae</taxon>
        <taxon>Phoxininae</taxon>
        <taxon>Phoxinus</taxon>
    </lineage>
</organism>
<comment type="caution">
    <text evidence="1">The sequence shown here is derived from an EMBL/GenBank/DDBJ whole genome shotgun (WGS) entry which is preliminary data.</text>
</comment>
<gene>
    <name evidence="1" type="ORF">R3I93_000753</name>
</gene>
<sequence length="31" mass="3647">MRLQQKNYLASVPTTNRKETLFHITKTAIKD</sequence>
<accession>A0AAN9DNG9</accession>
<dbReference type="Proteomes" id="UP001364617">
    <property type="component" value="Unassembled WGS sequence"/>
</dbReference>